<gene>
    <name evidence="1" type="ORF">PMIN01_04978</name>
</gene>
<name>A0A9P6KSY7_9PLEO</name>
<dbReference type="Proteomes" id="UP000756921">
    <property type="component" value="Unassembled WGS sequence"/>
</dbReference>
<keyword evidence="2" id="KW-1185">Reference proteome</keyword>
<sequence>MPLRHARISASTKTLLCATCWIPSSRNMGLYQREDLLFLEAGQPPVSCNNIFPRVGVPEEEKLAAGAECSVSWAITYETHTRRMQRASRLGPSHHGAQCKDSLQVQQRFNLHHVS</sequence>
<comment type="caution">
    <text evidence="1">The sequence shown here is derived from an EMBL/GenBank/DDBJ whole genome shotgun (WGS) entry which is preliminary data.</text>
</comment>
<proteinExistence type="predicted"/>
<dbReference type="EMBL" id="WJXW01000004">
    <property type="protein sequence ID" value="KAF9737199.1"/>
    <property type="molecule type" value="Genomic_DNA"/>
</dbReference>
<protein>
    <submittedName>
        <fullName evidence="1">Uncharacterized protein</fullName>
    </submittedName>
</protein>
<dbReference type="AlphaFoldDB" id="A0A9P6KSY7"/>
<reference evidence="1" key="1">
    <citation type="journal article" date="2020" name="Mol. Plant Microbe Interact.">
        <title>Genome Sequence of the Biocontrol Agent Coniothyrium minitans strain Conio (IMI 134523).</title>
        <authorList>
            <person name="Patel D."/>
            <person name="Shittu T.A."/>
            <person name="Baroncelli R."/>
            <person name="Muthumeenakshi S."/>
            <person name="Osborne T.H."/>
            <person name="Janganan T.K."/>
            <person name="Sreenivasaprasad S."/>
        </authorList>
    </citation>
    <scope>NUCLEOTIDE SEQUENCE</scope>
    <source>
        <strain evidence="1">Conio</strain>
    </source>
</reference>
<accession>A0A9P6KSY7</accession>
<evidence type="ECO:0000313" key="1">
    <source>
        <dbReference type="EMBL" id="KAF9737199.1"/>
    </source>
</evidence>
<evidence type="ECO:0000313" key="2">
    <source>
        <dbReference type="Proteomes" id="UP000756921"/>
    </source>
</evidence>
<organism evidence="1 2">
    <name type="scientific">Paraphaeosphaeria minitans</name>
    <dbReference type="NCBI Taxonomy" id="565426"/>
    <lineage>
        <taxon>Eukaryota</taxon>
        <taxon>Fungi</taxon>
        <taxon>Dikarya</taxon>
        <taxon>Ascomycota</taxon>
        <taxon>Pezizomycotina</taxon>
        <taxon>Dothideomycetes</taxon>
        <taxon>Pleosporomycetidae</taxon>
        <taxon>Pleosporales</taxon>
        <taxon>Massarineae</taxon>
        <taxon>Didymosphaeriaceae</taxon>
        <taxon>Paraphaeosphaeria</taxon>
    </lineage>
</organism>